<evidence type="ECO:0000313" key="1">
    <source>
        <dbReference type="EMBL" id="KAG0486727.1"/>
    </source>
</evidence>
<dbReference type="AlphaFoldDB" id="A0A835V615"/>
<reference evidence="1 2" key="1">
    <citation type="journal article" date="2020" name="Nat. Food">
        <title>A phased Vanilla planifolia genome enables genetic improvement of flavour and production.</title>
        <authorList>
            <person name="Hasing T."/>
            <person name="Tang H."/>
            <person name="Brym M."/>
            <person name="Khazi F."/>
            <person name="Huang T."/>
            <person name="Chambers A.H."/>
        </authorList>
    </citation>
    <scope>NUCLEOTIDE SEQUENCE [LARGE SCALE GENOMIC DNA]</scope>
    <source>
        <tissue evidence="1">Leaf</tissue>
    </source>
</reference>
<evidence type="ECO:0000313" key="2">
    <source>
        <dbReference type="Proteomes" id="UP000639772"/>
    </source>
</evidence>
<sequence>MRMRLMKLLGGVGRSPVRLLLASILSAAYLVSREDVKAFNFQNLPCITKLLETQYK</sequence>
<protein>
    <submittedName>
        <fullName evidence="1">Uncharacterized protein</fullName>
    </submittedName>
</protein>
<dbReference type="Proteomes" id="UP000639772">
    <property type="component" value="Unassembled WGS sequence"/>
</dbReference>
<comment type="caution">
    <text evidence="1">The sequence shown here is derived from an EMBL/GenBank/DDBJ whole genome shotgun (WGS) entry which is preliminary data.</text>
</comment>
<dbReference type="EMBL" id="JADCNM010000004">
    <property type="protein sequence ID" value="KAG0486727.1"/>
    <property type="molecule type" value="Genomic_DNA"/>
</dbReference>
<proteinExistence type="predicted"/>
<gene>
    <name evidence="1" type="ORF">HPP92_008822</name>
</gene>
<name>A0A835V615_VANPL</name>
<organism evidence="1 2">
    <name type="scientific">Vanilla planifolia</name>
    <name type="common">Vanilla</name>
    <dbReference type="NCBI Taxonomy" id="51239"/>
    <lineage>
        <taxon>Eukaryota</taxon>
        <taxon>Viridiplantae</taxon>
        <taxon>Streptophyta</taxon>
        <taxon>Embryophyta</taxon>
        <taxon>Tracheophyta</taxon>
        <taxon>Spermatophyta</taxon>
        <taxon>Magnoliopsida</taxon>
        <taxon>Liliopsida</taxon>
        <taxon>Asparagales</taxon>
        <taxon>Orchidaceae</taxon>
        <taxon>Vanilloideae</taxon>
        <taxon>Vanilleae</taxon>
        <taxon>Vanilla</taxon>
    </lineage>
</organism>
<accession>A0A835V615</accession>